<proteinExistence type="predicted"/>
<evidence type="ECO:0000313" key="4">
    <source>
        <dbReference type="Proteomes" id="UP000183760"/>
    </source>
</evidence>
<keyword evidence="4" id="KW-1185">Reference proteome</keyword>
<sequence length="750" mass="82072">MMTRTQARGRGLLGWVCALWMVSSGCSDAVHPEVSQVTLEGPIVAIPRTLEPGAIERLRSGLGSAATGLQDDSPGTFYLALRRSELGKRWFMSVYLEQHTPESLLDRSATSVGVRVVSFKEQNGKLYVFDVDDTQVRSTLFKPEEIVEAWPVIDDHPGFSRLRGSDQYVLFDPAAGLDRVMGMDAFTRTLYGPPFSVELAFAQRFRALKDGVSFQKVITGHADLNFGIEGIPADSFRVTATVGVALRRYQEGQGFTPMRVPPTPEHFFGSASRIVPNSGGLSEELVGKWNIRPGMKPITWVLSDTLRATQADPRYQAYDIIGAVKKGVEQWNQAFGFTVFTTRLAEPGESFGDDDKNFILFDPDPSERAAFADWRTNPNTGETLGASVYLGIAWLDYAIAFIGSSPTGAAPAVAPRPQKALQLSWNGMAASHLCEMHLSDVATSFSGLLRAQGAARDALSGRALEERVERFFTTVVMHEVGHTLGLRHNFKGSFAMPSNSVMEYTNPAEQEQRGAAVGPYDVAAVRYLYGLSSSPPTEPFCMDSDTFTDPDCNRYDATPAPLTLFYGPEYRQALDAHLAGSGPSPADGPLNGVLQYVRASRLPAQRVHAWNLAMQGLEAPIAPEVLAADPGHGARADLMTRVVFQRLYLDAASLRGYVRNAPRPDTAMTPLILAQLRANLLNVDGVRVFATRKVMVRILKQLQTFEAYAILREGRLAVEAELPGLSGRQLLEAEDLAALLRQATSPYFNN</sequence>
<protein>
    <recommendedName>
        <fullName evidence="2">EcxA zinc-binding domain-containing protein</fullName>
    </recommendedName>
</protein>
<dbReference type="PANTHER" id="PTHR38478:SF1">
    <property type="entry name" value="ZINC DEPENDENT METALLOPROTEASE DOMAIN LIPOPROTEIN"/>
    <property type="match status" value="1"/>
</dbReference>
<evidence type="ECO:0000259" key="2">
    <source>
        <dbReference type="Pfam" id="PF16313"/>
    </source>
</evidence>
<dbReference type="Proteomes" id="UP000183760">
    <property type="component" value="Unassembled WGS sequence"/>
</dbReference>
<evidence type="ECO:0000256" key="1">
    <source>
        <dbReference type="SAM" id="SignalP"/>
    </source>
</evidence>
<name>A0ABY1CSA2_MYXFU</name>
<dbReference type="Pfam" id="PF16313">
    <property type="entry name" value="DUF4953"/>
    <property type="match status" value="1"/>
</dbReference>
<reference evidence="3 4" key="1">
    <citation type="submission" date="2016-10" db="EMBL/GenBank/DDBJ databases">
        <authorList>
            <person name="Varghese N."/>
            <person name="Submissions S."/>
        </authorList>
    </citation>
    <scope>NUCLEOTIDE SEQUENCE [LARGE SCALE GENOMIC DNA]</scope>
    <source>
        <strain evidence="3 4">DSM 16525</strain>
    </source>
</reference>
<comment type="caution">
    <text evidence="3">The sequence shown here is derived from an EMBL/GenBank/DDBJ whole genome shotgun (WGS) entry which is preliminary data.</text>
</comment>
<keyword evidence="1" id="KW-0732">Signal</keyword>
<organism evidence="3 4">
    <name type="scientific">Myxococcus fulvus</name>
    <dbReference type="NCBI Taxonomy" id="33"/>
    <lineage>
        <taxon>Bacteria</taxon>
        <taxon>Pseudomonadati</taxon>
        <taxon>Myxococcota</taxon>
        <taxon>Myxococcia</taxon>
        <taxon>Myxococcales</taxon>
        <taxon>Cystobacterineae</taxon>
        <taxon>Myxococcaceae</taxon>
        <taxon>Myxococcus</taxon>
    </lineage>
</organism>
<accession>A0ABY1CSA2</accession>
<dbReference type="InterPro" id="IPR024079">
    <property type="entry name" value="MetalloPept_cat_dom_sf"/>
</dbReference>
<feature type="domain" description="EcxA zinc-binding" evidence="2">
    <location>
        <begin position="465"/>
        <end position="530"/>
    </location>
</feature>
<gene>
    <name evidence="3" type="ORF">SAMN05443572_110288</name>
</gene>
<dbReference type="SUPFAM" id="SSF55486">
    <property type="entry name" value="Metalloproteases ('zincins'), catalytic domain"/>
    <property type="match status" value="1"/>
</dbReference>
<feature type="signal peptide" evidence="1">
    <location>
        <begin position="1"/>
        <end position="29"/>
    </location>
</feature>
<dbReference type="PANTHER" id="PTHR38478">
    <property type="entry name" value="PEPTIDASE M1A AND M12B"/>
    <property type="match status" value="1"/>
</dbReference>
<dbReference type="EMBL" id="FOIB01000010">
    <property type="protein sequence ID" value="SEU35461.1"/>
    <property type="molecule type" value="Genomic_DNA"/>
</dbReference>
<dbReference type="InterPro" id="IPR032534">
    <property type="entry name" value="EcxA_zinc-bd"/>
</dbReference>
<feature type="chain" id="PRO_5047035622" description="EcxA zinc-binding domain-containing protein" evidence="1">
    <location>
        <begin position="30"/>
        <end position="750"/>
    </location>
</feature>
<dbReference type="RefSeq" id="WP_083560540.1">
    <property type="nucleotide sequence ID" value="NZ_BJXR01000037.1"/>
</dbReference>
<evidence type="ECO:0000313" key="3">
    <source>
        <dbReference type="EMBL" id="SEU35461.1"/>
    </source>
</evidence>
<dbReference type="Gene3D" id="3.40.390.10">
    <property type="entry name" value="Collagenase (Catalytic Domain)"/>
    <property type="match status" value="1"/>
</dbReference>
<dbReference type="PROSITE" id="PS51257">
    <property type="entry name" value="PROKAR_LIPOPROTEIN"/>
    <property type="match status" value="1"/>
</dbReference>